<evidence type="ECO:0008006" key="4">
    <source>
        <dbReference type="Google" id="ProtNLM"/>
    </source>
</evidence>
<protein>
    <recommendedName>
        <fullName evidence="4">ABC transporter substrate-binding protein</fullName>
    </recommendedName>
</protein>
<feature type="chain" id="PRO_5004920945" description="ABC transporter substrate-binding protein" evidence="1">
    <location>
        <begin position="27"/>
        <end position="317"/>
    </location>
</feature>
<dbReference type="PANTHER" id="PTHR35271:SF1">
    <property type="entry name" value="ABC TRANSPORTER, SUBSTRATE-BINDING LIPOPROTEIN"/>
    <property type="match status" value="1"/>
</dbReference>
<dbReference type="AlphaFoldDB" id="W9HDQ3"/>
<dbReference type="Proteomes" id="UP000019486">
    <property type="component" value="Unassembled WGS sequence"/>
</dbReference>
<keyword evidence="3" id="KW-1185">Reference proteome</keyword>
<gene>
    <name evidence="2" type="ORF">N825_01730</name>
</gene>
<evidence type="ECO:0000313" key="2">
    <source>
        <dbReference type="EMBL" id="EWY42851.1"/>
    </source>
</evidence>
<organism evidence="2 3">
    <name type="scientific">Skermanella stibiiresistens SB22</name>
    <dbReference type="NCBI Taxonomy" id="1385369"/>
    <lineage>
        <taxon>Bacteria</taxon>
        <taxon>Pseudomonadati</taxon>
        <taxon>Pseudomonadota</taxon>
        <taxon>Alphaproteobacteria</taxon>
        <taxon>Rhodospirillales</taxon>
        <taxon>Azospirillaceae</taxon>
        <taxon>Skermanella</taxon>
    </lineage>
</organism>
<dbReference type="InterPro" id="IPR028082">
    <property type="entry name" value="Peripla_BP_I"/>
</dbReference>
<dbReference type="EMBL" id="AVFL01000001">
    <property type="protein sequence ID" value="EWY42851.1"/>
    <property type="molecule type" value="Genomic_DNA"/>
</dbReference>
<dbReference type="STRING" id="1385369.N825_01730"/>
<feature type="signal peptide" evidence="1">
    <location>
        <begin position="1"/>
        <end position="26"/>
    </location>
</feature>
<dbReference type="Pfam" id="PF04392">
    <property type="entry name" value="ABC_sub_bind"/>
    <property type="match status" value="1"/>
</dbReference>
<dbReference type="PANTHER" id="PTHR35271">
    <property type="entry name" value="ABC TRANSPORTER, SUBSTRATE-BINDING LIPOPROTEIN-RELATED"/>
    <property type="match status" value="1"/>
</dbReference>
<accession>W9HDQ3</accession>
<dbReference type="SUPFAM" id="SSF53822">
    <property type="entry name" value="Periplasmic binding protein-like I"/>
    <property type="match status" value="1"/>
</dbReference>
<proteinExistence type="predicted"/>
<dbReference type="OrthoDB" id="7342842at2"/>
<evidence type="ECO:0000313" key="3">
    <source>
        <dbReference type="Proteomes" id="UP000019486"/>
    </source>
</evidence>
<dbReference type="Gene3D" id="3.40.50.2300">
    <property type="match status" value="2"/>
</dbReference>
<dbReference type="CDD" id="cd06325">
    <property type="entry name" value="PBP1_ABC_unchar_transporter"/>
    <property type="match status" value="1"/>
</dbReference>
<sequence length="317" mass="32973">MKARLLFAALLAAAVALPLSVAPAAAQDKNVLLVLWKGITDSEKAFQAKLAELGIKATYREINANQDRGTLAAGMQGLEADIAGKSFDVAYSYGTVATQVATGVIRDRIPVVFDIVFDPVGAKLVKSLKEPGGSITGVTNGVPMADQFDAFTKLKPIRTLLVLFNSREPNSNLIENEVRSWAEKHGVNVTSRRVTPGNTSLQDVLAEITSGKVKVDAVYAGADNFLASVAGEIQTAVGATVPLFGGTQTFVKAGWLAAYTPAVADMGIASAELVAKVLQGGNAGSLPVVLPTPKFFISKAAAGKHGVTAPADAVLEN</sequence>
<reference evidence="2 3" key="1">
    <citation type="submission" date="2013-08" db="EMBL/GenBank/DDBJ databases">
        <title>The genome sequence of Skermanella stibiiresistens.</title>
        <authorList>
            <person name="Zhu W."/>
            <person name="Wang G."/>
        </authorList>
    </citation>
    <scope>NUCLEOTIDE SEQUENCE [LARGE SCALE GENOMIC DNA]</scope>
    <source>
        <strain evidence="2 3">SB22</strain>
    </source>
</reference>
<dbReference type="RefSeq" id="WP_037446050.1">
    <property type="nucleotide sequence ID" value="NZ_AVFL01000001.1"/>
</dbReference>
<name>W9HDQ3_9PROT</name>
<evidence type="ECO:0000256" key="1">
    <source>
        <dbReference type="SAM" id="SignalP"/>
    </source>
</evidence>
<keyword evidence="1" id="KW-0732">Signal</keyword>
<comment type="caution">
    <text evidence="2">The sequence shown here is derived from an EMBL/GenBank/DDBJ whole genome shotgun (WGS) entry which is preliminary data.</text>
</comment>
<dbReference type="InterPro" id="IPR007487">
    <property type="entry name" value="ABC_transpt-TYRBP-like"/>
</dbReference>